<dbReference type="InterPro" id="IPR049204">
    <property type="entry name" value="DUF6858"/>
</dbReference>
<protein>
    <submittedName>
        <fullName evidence="1">Uncharacterized protein</fullName>
    </submittedName>
</protein>
<reference evidence="1" key="1">
    <citation type="journal article" date="2020" name="mSystems">
        <title>Genome- and Community-Level Interaction Insights into Carbon Utilization and Element Cycling Functions of Hydrothermarchaeota in Hydrothermal Sediment.</title>
        <authorList>
            <person name="Zhou Z."/>
            <person name="Liu Y."/>
            <person name="Xu W."/>
            <person name="Pan J."/>
            <person name="Luo Z.H."/>
            <person name="Li M."/>
        </authorList>
    </citation>
    <scope>NUCLEOTIDE SEQUENCE [LARGE SCALE GENOMIC DNA]</scope>
    <source>
        <strain evidence="1">HyVt-443</strain>
    </source>
</reference>
<proteinExistence type="predicted"/>
<organism evidence="1">
    <name type="scientific">Sedimenticola thiotaurini</name>
    <dbReference type="NCBI Taxonomy" id="1543721"/>
    <lineage>
        <taxon>Bacteria</taxon>
        <taxon>Pseudomonadati</taxon>
        <taxon>Pseudomonadota</taxon>
        <taxon>Gammaproteobacteria</taxon>
        <taxon>Chromatiales</taxon>
        <taxon>Sedimenticolaceae</taxon>
        <taxon>Sedimenticola</taxon>
    </lineage>
</organism>
<dbReference type="EMBL" id="DRKP01000051">
    <property type="protein sequence ID" value="HEB95623.1"/>
    <property type="molecule type" value="Genomic_DNA"/>
</dbReference>
<dbReference type="AlphaFoldDB" id="A0A831RLI6"/>
<evidence type="ECO:0000313" key="1">
    <source>
        <dbReference type="EMBL" id="HEB95623.1"/>
    </source>
</evidence>
<accession>A0A831RLI6</accession>
<comment type="caution">
    <text evidence="1">The sequence shown here is derived from an EMBL/GenBank/DDBJ whole genome shotgun (WGS) entry which is preliminary data.</text>
</comment>
<dbReference type="Pfam" id="PF21651">
    <property type="entry name" value="DUF6858"/>
    <property type="match status" value="1"/>
</dbReference>
<dbReference type="Proteomes" id="UP000886251">
    <property type="component" value="Unassembled WGS sequence"/>
</dbReference>
<gene>
    <name evidence="1" type="ORF">ENI96_04235</name>
</gene>
<name>A0A831RLI6_9GAMM</name>
<sequence length="133" mass="15069">MKHTLLQEKYPVFTLEVEKQETGLHSVDQIIDHLKQRIDEHKVARFIAIFDHFAHTSALEDGQIGEEILDAKNIVFCFGIALPNPQVMAVRPRSIGVVETANSFIITFMEAPMPVANVAMEEWARSIRDRKAA</sequence>